<evidence type="ECO:0000256" key="3">
    <source>
        <dbReference type="ARBA" id="ARBA00004494"/>
    </source>
</evidence>
<feature type="chain" id="PRO_5042546941" description="Inositol 1,4,5-trisphosphate receptor-interacting protein" evidence="9">
    <location>
        <begin position="21"/>
        <end position="555"/>
    </location>
</feature>
<dbReference type="PRINTS" id="PR02107">
    <property type="entry name" value="INOS145TPRIP"/>
</dbReference>
<evidence type="ECO:0000256" key="8">
    <source>
        <dbReference type="ARBA" id="ARBA00023242"/>
    </source>
</evidence>
<keyword evidence="7" id="KW-0325">Glycoprotein</keyword>
<dbReference type="RefSeq" id="XP_018520112.1">
    <property type="nucleotide sequence ID" value="XM_018664596.2"/>
</dbReference>
<dbReference type="GO" id="GO:0005886">
    <property type="term" value="C:plasma membrane"/>
    <property type="evidence" value="ECO:0007669"/>
    <property type="project" value="UniProtKB-SubCell"/>
</dbReference>
<comment type="subcellular location">
    <subcellularLocation>
        <location evidence="2">Cell membrane</location>
        <topology evidence="2">Single-pass type I membrane protein</topology>
    </subcellularLocation>
    <subcellularLocation>
        <location evidence="3">Nucleus outer membrane</location>
        <topology evidence="3">Single-pass type I membrane protein</topology>
    </subcellularLocation>
</comment>
<comment type="function">
    <text evidence="1">Enhances Ca(2+)-mediated inhibition of inositol 1,4,5-triphosphate receptor (ITPR) Ca(2+) release.</text>
</comment>
<evidence type="ECO:0000256" key="7">
    <source>
        <dbReference type="ARBA" id="ARBA00023180"/>
    </source>
</evidence>
<evidence type="ECO:0000256" key="2">
    <source>
        <dbReference type="ARBA" id="ARBA00004251"/>
    </source>
</evidence>
<name>A0AAJ7PE35_LATCA</name>
<protein>
    <recommendedName>
        <fullName evidence="4">Inositol 1,4,5-trisphosphate receptor-interacting protein</fullName>
    </recommendedName>
</protein>
<feature type="signal peptide" evidence="9">
    <location>
        <begin position="1"/>
        <end position="20"/>
    </location>
</feature>
<organism evidence="10 11">
    <name type="scientific">Lates calcarifer</name>
    <name type="common">Barramundi</name>
    <name type="synonym">Holocentrus calcarifer</name>
    <dbReference type="NCBI Taxonomy" id="8187"/>
    <lineage>
        <taxon>Eukaryota</taxon>
        <taxon>Metazoa</taxon>
        <taxon>Chordata</taxon>
        <taxon>Craniata</taxon>
        <taxon>Vertebrata</taxon>
        <taxon>Euteleostomi</taxon>
        <taxon>Actinopterygii</taxon>
        <taxon>Neopterygii</taxon>
        <taxon>Teleostei</taxon>
        <taxon>Neoteleostei</taxon>
        <taxon>Acanthomorphata</taxon>
        <taxon>Carangaria</taxon>
        <taxon>Carangaria incertae sedis</taxon>
        <taxon>Centropomidae</taxon>
        <taxon>Lates</taxon>
    </lineage>
</organism>
<evidence type="ECO:0000256" key="6">
    <source>
        <dbReference type="ARBA" id="ARBA00023054"/>
    </source>
</evidence>
<evidence type="ECO:0000313" key="10">
    <source>
        <dbReference type="Proteomes" id="UP000694890"/>
    </source>
</evidence>
<keyword evidence="5" id="KW-0472">Membrane</keyword>
<evidence type="ECO:0000256" key="1">
    <source>
        <dbReference type="ARBA" id="ARBA00003856"/>
    </source>
</evidence>
<evidence type="ECO:0000256" key="9">
    <source>
        <dbReference type="SAM" id="SignalP"/>
    </source>
</evidence>
<dbReference type="GO" id="GO:0005640">
    <property type="term" value="C:nuclear outer membrane"/>
    <property type="evidence" value="ECO:0007669"/>
    <property type="project" value="UniProtKB-SubCell"/>
</dbReference>
<dbReference type="Gene3D" id="1.10.1410.40">
    <property type="match status" value="1"/>
</dbReference>
<dbReference type="SMART" id="SM01265">
    <property type="entry name" value="Mab-21"/>
    <property type="match status" value="1"/>
</dbReference>
<dbReference type="AlphaFoldDB" id="A0AAJ7PE35"/>
<evidence type="ECO:0000313" key="11">
    <source>
        <dbReference type="RefSeq" id="XP_018520112.1"/>
    </source>
</evidence>
<dbReference type="PANTHER" id="PTHR10656">
    <property type="entry name" value="CELL FATE DETERMINING PROTEIN MAB21-RELATED"/>
    <property type="match status" value="1"/>
</dbReference>
<keyword evidence="11" id="KW-0675">Receptor</keyword>
<keyword evidence="5" id="KW-1003">Cell membrane</keyword>
<evidence type="ECO:0000256" key="5">
    <source>
        <dbReference type="ARBA" id="ARBA00022475"/>
    </source>
</evidence>
<evidence type="ECO:0000256" key="4">
    <source>
        <dbReference type="ARBA" id="ARBA00019443"/>
    </source>
</evidence>
<proteinExistence type="predicted"/>
<dbReference type="PANTHER" id="PTHR10656:SF8">
    <property type="entry name" value="INOSITOL 1,4,5-TRISPHOSPHATE RECEPTOR-INTERACTING PROTEIN"/>
    <property type="match status" value="1"/>
</dbReference>
<dbReference type="InterPro" id="IPR024810">
    <property type="entry name" value="MAB21L/cGLR"/>
</dbReference>
<accession>A0AAJ7PE35</accession>
<gene>
    <name evidence="11" type="primary">LOC108875588</name>
</gene>
<keyword evidence="8" id="KW-0539">Nucleus</keyword>
<reference evidence="11" key="1">
    <citation type="submission" date="2025-08" db="UniProtKB">
        <authorList>
            <consortium name="RefSeq"/>
        </authorList>
    </citation>
    <scope>IDENTIFICATION</scope>
    <source>
        <tissue evidence="11">Brain</tissue>
    </source>
</reference>
<keyword evidence="9" id="KW-0732">Signal</keyword>
<sequence>MHDNLLQVLVVVVGLLTCPRDDPRLEEEWDDTVTVGMQKHDERLLREEEKLDQEVAPVSVKMTHTEDRGPLNNRKDIPKELNQEKHLCQNATTNMPENETSEKAFAGWKEDYLWYIWNTFSVISMIRFFRKYLRKNSQMTQDEARTFPVTCIAGEVPLPDSDTLQSFHSKCVQVSPNKKWREDEFLEGFANEMVEAMRTICDRNGGMVIEDCQMSDACDIIVPFRPPEPYSFQCLLRNNQASDLLPDMQVCGQIKVVENKKIPNGCPCQSSDADDDMVCLLHCENEKVKIEITDVSDGLLCSKNTPFLSKSRVTRWFQSTIKEAWAQISHKFEFELSIRYMDAPGALVVQFRSGKRVSFCMSPVIKHHTDAHFYITPCFGNNLDTFWTLSLNIYENNLLKCLSKCLPENSCHIQTLDIAHFLNKRQTALSGSSVLKDFHFKTALMHLLLTKDSSQWKPNCVASRLRDLLDFVERSLEKRLLRHVVVGNPLTQKIIQLPAEFSQAKPVNLFHPLVVHNCIYRDALMHFQEVLRNAHMLIQDYVDMCIDNGSHLKNE</sequence>
<dbReference type="GeneID" id="108875588"/>
<dbReference type="Proteomes" id="UP000694890">
    <property type="component" value="Linkage group LG5"/>
</dbReference>
<dbReference type="KEGG" id="lcf:108875588"/>
<keyword evidence="6" id="KW-0175">Coiled coil</keyword>
<dbReference type="InterPro" id="IPR026250">
    <property type="entry name" value="ITPRIP-like"/>
</dbReference>